<reference evidence="5 6" key="1">
    <citation type="submission" date="2017-01" db="EMBL/GenBank/DDBJ databases">
        <title>The complete genome sequence of a sulfur-oxidizing marine bacterium Thioclava sp. 25B10_4T.</title>
        <authorList>
            <person name="Liu Y."/>
            <person name="Lai Q."/>
            <person name="Shao Z."/>
        </authorList>
    </citation>
    <scope>NUCLEOTIDE SEQUENCE [LARGE SCALE GENOMIC DNA]</scope>
    <source>
        <strain evidence="5 6">25B10_4</strain>
    </source>
</reference>
<dbReference type="Pfam" id="PF00583">
    <property type="entry name" value="Acetyltransf_1"/>
    <property type="match status" value="1"/>
</dbReference>
<evidence type="ECO:0000313" key="6">
    <source>
        <dbReference type="Proteomes" id="UP000185622"/>
    </source>
</evidence>
<proteinExistence type="inferred from homology"/>
<dbReference type="EMBL" id="CP019437">
    <property type="protein sequence ID" value="AQS49513.1"/>
    <property type="molecule type" value="Genomic_DNA"/>
</dbReference>
<keyword evidence="1" id="KW-0808">Transferase</keyword>
<keyword evidence="2" id="KW-0012">Acyltransferase</keyword>
<accession>A0ABM6IKQ5</accession>
<dbReference type="Gene3D" id="3.40.630.30">
    <property type="match status" value="1"/>
</dbReference>
<dbReference type="InterPro" id="IPR000182">
    <property type="entry name" value="GNAT_dom"/>
</dbReference>
<keyword evidence="3" id="KW-0963">Cytoplasm</keyword>
<name>A0ABM6IKQ5_9RHOB</name>
<feature type="domain" description="N-acetyltransferase" evidence="4">
    <location>
        <begin position="1"/>
        <end position="137"/>
    </location>
</feature>
<dbReference type="InterPro" id="IPR006464">
    <property type="entry name" value="AcTrfase_RimI/Ard1"/>
</dbReference>
<evidence type="ECO:0000256" key="1">
    <source>
        <dbReference type="ARBA" id="ARBA00022679"/>
    </source>
</evidence>
<dbReference type="EC" id="2.3.1.266" evidence="3"/>
<dbReference type="Proteomes" id="UP000185622">
    <property type="component" value="Chromosome"/>
</dbReference>
<keyword evidence="6" id="KW-1185">Reference proteome</keyword>
<dbReference type="RefSeq" id="WP_075773789.1">
    <property type="nucleotide sequence ID" value="NZ_CP019437.1"/>
</dbReference>
<evidence type="ECO:0000256" key="3">
    <source>
        <dbReference type="RuleBase" id="RU363094"/>
    </source>
</evidence>
<evidence type="ECO:0000259" key="4">
    <source>
        <dbReference type="PROSITE" id="PS51186"/>
    </source>
</evidence>
<dbReference type="PANTHER" id="PTHR43877">
    <property type="entry name" value="AMINOALKYLPHOSPHONATE N-ACETYLTRANSFERASE-RELATED-RELATED"/>
    <property type="match status" value="1"/>
</dbReference>
<evidence type="ECO:0000256" key="2">
    <source>
        <dbReference type="ARBA" id="ARBA00023315"/>
    </source>
</evidence>
<gene>
    <name evidence="5" type="ORF">BMG03_18220</name>
</gene>
<comment type="subcellular location">
    <subcellularLocation>
        <location evidence="3">Cytoplasm</location>
    </subcellularLocation>
</comment>
<comment type="function">
    <text evidence="3">Acetylates the N-terminal alanine of ribosomal protein bS18.</text>
</comment>
<comment type="catalytic activity">
    <reaction evidence="3">
        <text>N-terminal L-alanyl-[ribosomal protein bS18] + acetyl-CoA = N-terminal N(alpha)-acetyl-L-alanyl-[ribosomal protein bS18] + CoA + H(+)</text>
        <dbReference type="Rhea" id="RHEA:43756"/>
        <dbReference type="Rhea" id="RHEA-COMP:10676"/>
        <dbReference type="Rhea" id="RHEA-COMP:10677"/>
        <dbReference type="ChEBI" id="CHEBI:15378"/>
        <dbReference type="ChEBI" id="CHEBI:57287"/>
        <dbReference type="ChEBI" id="CHEBI:57288"/>
        <dbReference type="ChEBI" id="CHEBI:64718"/>
        <dbReference type="ChEBI" id="CHEBI:83683"/>
        <dbReference type="EC" id="2.3.1.266"/>
    </reaction>
</comment>
<dbReference type="CDD" id="cd04301">
    <property type="entry name" value="NAT_SF"/>
    <property type="match status" value="1"/>
</dbReference>
<dbReference type="NCBIfam" id="TIGR01575">
    <property type="entry name" value="rimI"/>
    <property type="match status" value="1"/>
</dbReference>
<dbReference type="InterPro" id="IPR016181">
    <property type="entry name" value="Acyl_CoA_acyltransferase"/>
</dbReference>
<sequence length="141" mass="15405">MRAEALAELHAASFTTPRPWNEAEFRDLMRGPGTFLLNENRGFLLGRVIAGEAELLTLAVDPKARRNGTGRELVERFAQEAAELGAESAFLEVSAENDAARALYAATGWKESGRRKGYYRGPEGERIDALVLTLPLSRAGS</sequence>
<protein>
    <recommendedName>
        <fullName evidence="3">[Ribosomal protein bS18]-alanine N-acetyltransferase</fullName>
        <ecNumber evidence="3">2.3.1.266</ecNumber>
    </recommendedName>
</protein>
<dbReference type="SUPFAM" id="SSF55729">
    <property type="entry name" value="Acyl-CoA N-acyltransferases (Nat)"/>
    <property type="match status" value="1"/>
</dbReference>
<comment type="similarity">
    <text evidence="3">Belongs to the acetyltransferase family. RimI subfamily.</text>
</comment>
<dbReference type="InterPro" id="IPR050832">
    <property type="entry name" value="Bact_Acetyltransf"/>
</dbReference>
<dbReference type="PANTHER" id="PTHR43877:SF2">
    <property type="entry name" value="AMINOALKYLPHOSPHONATE N-ACETYLTRANSFERASE-RELATED"/>
    <property type="match status" value="1"/>
</dbReference>
<dbReference type="PROSITE" id="PS51186">
    <property type="entry name" value="GNAT"/>
    <property type="match status" value="1"/>
</dbReference>
<evidence type="ECO:0000313" key="5">
    <source>
        <dbReference type="EMBL" id="AQS49513.1"/>
    </source>
</evidence>
<organism evidence="5 6">
    <name type="scientific">Thioclava nitratireducens</name>
    <dbReference type="NCBI Taxonomy" id="1915078"/>
    <lineage>
        <taxon>Bacteria</taxon>
        <taxon>Pseudomonadati</taxon>
        <taxon>Pseudomonadota</taxon>
        <taxon>Alphaproteobacteria</taxon>
        <taxon>Rhodobacterales</taxon>
        <taxon>Paracoccaceae</taxon>
        <taxon>Thioclava</taxon>
    </lineage>
</organism>